<dbReference type="Proteomes" id="UP001159363">
    <property type="component" value="Chromosome 8"/>
</dbReference>
<reference evidence="1 2" key="1">
    <citation type="submission" date="2023-02" db="EMBL/GenBank/DDBJ databases">
        <title>LHISI_Scaffold_Assembly.</title>
        <authorList>
            <person name="Stuart O.P."/>
            <person name="Cleave R."/>
            <person name="Magrath M.J.L."/>
            <person name="Mikheyev A.S."/>
        </authorList>
    </citation>
    <scope>NUCLEOTIDE SEQUENCE [LARGE SCALE GENOMIC DNA]</scope>
    <source>
        <strain evidence="1">Daus_M_001</strain>
        <tissue evidence="1">Leg muscle</tissue>
    </source>
</reference>
<evidence type="ECO:0008006" key="3">
    <source>
        <dbReference type="Google" id="ProtNLM"/>
    </source>
</evidence>
<comment type="caution">
    <text evidence="1">The sequence shown here is derived from an EMBL/GenBank/DDBJ whole genome shotgun (WGS) entry which is preliminary data.</text>
</comment>
<dbReference type="EMBL" id="JARBHB010000009">
    <property type="protein sequence ID" value="KAJ8875174.1"/>
    <property type="molecule type" value="Genomic_DNA"/>
</dbReference>
<name>A0ABQ9GT56_9NEOP</name>
<evidence type="ECO:0000313" key="1">
    <source>
        <dbReference type="EMBL" id="KAJ8875174.1"/>
    </source>
</evidence>
<keyword evidence="2" id="KW-1185">Reference proteome</keyword>
<sequence>MQHAVKQEDPAMVNREGVLLLHDNACPHVALVGRDTIQPGGERQPAPIVPWTDTRGVVRNLARPHAWYLRARVSELCGRVLFAVRENQLGALYQGRFTPVFRHAGIVADDDAGRLVFPALTFRRCSVLTHFTLIGSQDLAVTSRLNLSTPLFAPYTGSPWTAILPLRLSSAGHKSSFSAAPISALQGRYRRPRFHFYCIQVFEIASHMRLQRTLRQGFTKASKERLRPLGSYCPAKDFRCAKTR</sequence>
<protein>
    <recommendedName>
        <fullName evidence="3">Histone-lysine N-methyltransferase SETMAR</fullName>
    </recommendedName>
</protein>
<proteinExistence type="predicted"/>
<accession>A0ABQ9GT56</accession>
<evidence type="ECO:0000313" key="2">
    <source>
        <dbReference type="Proteomes" id="UP001159363"/>
    </source>
</evidence>
<organism evidence="1 2">
    <name type="scientific">Dryococelus australis</name>
    <dbReference type="NCBI Taxonomy" id="614101"/>
    <lineage>
        <taxon>Eukaryota</taxon>
        <taxon>Metazoa</taxon>
        <taxon>Ecdysozoa</taxon>
        <taxon>Arthropoda</taxon>
        <taxon>Hexapoda</taxon>
        <taxon>Insecta</taxon>
        <taxon>Pterygota</taxon>
        <taxon>Neoptera</taxon>
        <taxon>Polyneoptera</taxon>
        <taxon>Phasmatodea</taxon>
        <taxon>Verophasmatodea</taxon>
        <taxon>Anareolatae</taxon>
        <taxon>Phasmatidae</taxon>
        <taxon>Eurycanthinae</taxon>
        <taxon>Dryococelus</taxon>
    </lineage>
</organism>
<gene>
    <name evidence="1" type="ORF">PR048_023069</name>
</gene>